<accession>A0A1F6NUD6</accession>
<proteinExistence type="predicted"/>
<gene>
    <name evidence="1" type="ORF">A3J93_03285</name>
</gene>
<organism evidence="1 2">
    <name type="scientific">Candidatus Magasanikbacteria bacterium RIFOXYC2_FULL_42_28</name>
    <dbReference type="NCBI Taxonomy" id="1798704"/>
    <lineage>
        <taxon>Bacteria</taxon>
        <taxon>Candidatus Magasanikiibacteriota</taxon>
    </lineage>
</organism>
<sequence length="72" mass="7580">MAYPTRQFQPYDGAALLAPGSFKPERGTVSGRPHADASSRPFVVDKAVFDSPDAAAAVGLPPGVATVRRPRE</sequence>
<protein>
    <submittedName>
        <fullName evidence="1">Uncharacterized protein</fullName>
    </submittedName>
</protein>
<dbReference type="Proteomes" id="UP000177907">
    <property type="component" value="Unassembled WGS sequence"/>
</dbReference>
<dbReference type="AlphaFoldDB" id="A0A1F6NUD6"/>
<evidence type="ECO:0000313" key="2">
    <source>
        <dbReference type="Proteomes" id="UP000177907"/>
    </source>
</evidence>
<reference evidence="1 2" key="1">
    <citation type="journal article" date="2016" name="Nat. Commun.">
        <title>Thousands of microbial genomes shed light on interconnected biogeochemical processes in an aquifer system.</title>
        <authorList>
            <person name="Anantharaman K."/>
            <person name="Brown C.T."/>
            <person name="Hug L.A."/>
            <person name="Sharon I."/>
            <person name="Castelle C.J."/>
            <person name="Probst A.J."/>
            <person name="Thomas B.C."/>
            <person name="Singh A."/>
            <person name="Wilkins M.J."/>
            <person name="Karaoz U."/>
            <person name="Brodie E.L."/>
            <person name="Williams K.H."/>
            <person name="Hubbard S.S."/>
            <person name="Banfield J.F."/>
        </authorList>
    </citation>
    <scope>NUCLEOTIDE SEQUENCE [LARGE SCALE GENOMIC DNA]</scope>
</reference>
<comment type="caution">
    <text evidence="1">The sequence shown here is derived from an EMBL/GenBank/DDBJ whole genome shotgun (WGS) entry which is preliminary data.</text>
</comment>
<evidence type="ECO:0000313" key="1">
    <source>
        <dbReference type="EMBL" id="OGH87525.1"/>
    </source>
</evidence>
<name>A0A1F6NUD6_9BACT</name>
<dbReference type="EMBL" id="MFQZ01000010">
    <property type="protein sequence ID" value="OGH87525.1"/>
    <property type="molecule type" value="Genomic_DNA"/>
</dbReference>